<evidence type="ECO:0000256" key="1">
    <source>
        <dbReference type="ARBA" id="ARBA00004651"/>
    </source>
</evidence>
<dbReference type="SUPFAM" id="SSF103481">
    <property type="entry name" value="Multidrug resistance efflux transporter EmrE"/>
    <property type="match status" value="2"/>
</dbReference>
<name>A0A220MJK0_9BACL</name>
<keyword evidence="5 8" id="KW-0812">Transmembrane</keyword>
<dbReference type="InterPro" id="IPR037185">
    <property type="entry name" value="EmrE-like"/>
</dbReference>
<feature type="transmembrane region" description="Helical" evidence="8">
    <location>
        <begin position="34"/>
        <end position="52"/>
    </location>
</feature>
<feature type="transmembrane region" description="Helical" evidence="8">
    <location>
        <begin position="64"/>
        <end position="87"/>
    </location>
</feature>
<evidence type="ECO:0000256" key="3">
    <source>
        <dbReference type="ARBA" id="ARBA00022448"/>
    </source>
</evidence>
<evidence type="ECO:0000256" key="7">
    <source>
        <dbReference type="ARBA" id="ARBA00023136"/>
    </source>
</evidence>
<evidence type="ECO:0000313" key="10">
    <source>
        <dbReference type="EMBL" id="ASJ54750.1"/>
    </source>
</evidence>
<feature type="transmembrane region" description="Helical" evidence="8">
    <location>
        <begin position="99"/>
        <end position="116"/>
    </location>
</feature>
<feature type="domain" description="EamA" evidence="9">
    <location>
        <begin position="150"/>
        <end position="278"/>
    </location>
</feature>
<dbReference type="InterPro" id="IPR000620">
    <property type="entry name" value="EamA_dom"/>
</dbReference>
<feature type="transmembrane region" description="Helical" evidence="8">
    <location>
        <begin position="204"/>
        <end position="225"/>
    </location>
</feature>
<evidence type="ECO:0000256" key="6">
    <source>
        <dbReference type="ARBA" id="ARBA00022989"/>
    </source>
</evidence>
<evidence type="ECO:0000256" key="5">
    <source>
        <dbReference type="ARBA" id="ARBA00022692"/>
    </source>
</evidence>
<keyword evidence="3" id="KW-0813">Transport</keyword>
<dbReference type="Pfam" id="PF00892">
    <property type="entry name" value="EamA"/>
    <property type="match status" value="2"/>
</dbReference>
<protein>
    <submittedName>
        <fullName evidence="10">Transporter</fullName>
    </submittedName>
</protein>
<dbReference type="PANTHER" id="PTHR22911:SF137">
    <property type="entry name" value="SOLUTE CARRIER FAMILY 35 MEMBER G2-RELATED"/>
    <property type="match status" value="1"/>
</dbReference>
<feature type="transmembrane region" description="Helical" evidence="8">
    <location>
        <begin position="232"/>
        <end position="257"/>
    </location>
</feature>
<dbReference type="RefSeq" id="WP_088908458.1">
    <property type="nucleotide sequence ID" value="NZ_CP018145.1"/>
</dbReference>
<evidence type="ECO:0000259" key="9">
    <source>
        <dbReference type="Pfam" id="PF00892"/>
    </source>
</evidence>
<gene>
    <name evidence="10" type="ORF">BP422_14900</name>
</gene>
<keyword evidence="4" id="KW-1003">Cell membrane</keyword>
<feature type="transmembrane region" description="Helical" evidence="8">
    <location>
        <begin position="123"/>
        <end position="139"/>
    </location>
</feature>
<evidence type="ECO:0000256" key="2">
    <source>
        <dbReference type="ARBA" id="ARBA00007362"/>
    </source>
</evidence>
<comment type="subcellular location">
    <subcellularLocation>
        <location evidence="1">Cell membrane</location>
        <topology evidence="1">Multi-pass membrane protein</topology>
    </subcellularLocation>
</comment>
<dbReference type="InterPro" id="IPR004626">
    <property type="entry name" value="RarD"/>
</dbReference>
<feature type="domain" description="EamA" evidence="9">
    <location>
        <begin position="4"/>
        <end position="139"/>
    </location>
</feature>
<dbReference type="GO" id="GO:0005886">
    <property type="term" value="C:plasma membrane"/>
    <property type="evidence" value="ECO:0007669"/>
    <property type="project" value="UniProtKB-SubCell"/>
</dbReference>
<feature type="transmembrane region" description="Helical" evidence="8">
    <location>
        <begin position="263"/>
        <end position="283"/>
    </location>
</feature>
<feature type="transmembrane region" description="Helical" evidence="8">
    <location>
        <begin position="5"/>
        <end position="22"/>
    </location>
</feature>
<keyword evidence="7 8" id="KW-0472">Membrane</keyword>
<dbReference type="PANTHER" id="PTHR22911">
    <property type="entry name" value="ACYL-MALONYL CONDENSING ENZYME-RELATED"/>
    <property type="match status" value="1"/>
</dbReference>
<comment type="similarity">
    <text evidence="2">Belongs to the EamA transporter family.</text>
</comment>
<feature type="transmembrane region" description="Helical" evidence="8">
    <location>
        <begin position="145"/>
        <end position="162"/>
    </location>
</feature>
<dbReference type="AlphaFoldDB" id="A0A220MJK0"/>
<reference evidence="10 11" key="1">
    <citation type="submission" date="2016-11" db="EMBL/GenBank/DDBJ databases">
        <authorList>
            <person name="Jaros S."/>
            <person name="Januszkiewicz K."/>
            <person name="Wedrychowicz H."/>
        </authorList>
    </citation>
    <scope>NUCLEOTIDE SEQUENCE [LARGE SCALE GENOMIC DNA]</scope>
    <source>
        <strain evidence="10 11">NF2</strain>
    </source>
</reference>
<accession>A0A220MJK0</accession>
<evidence type="ECO:0000313" key="11">
    <source>
        <dbReference type="Proteomes" id="UP000197781"/>
    </source>
</evidence>
<organism evidence="10 11">
    <name type="scientific">Brevibacillus formosus</name>
    <dbReference type="NCBI Taxonomy" id="54913"/>
    <lineage>
        <taxon>Bacteria</taxon>
        <taxon>Bacillati</taxon>
        <taxon>Bacillota</taxon>
        <taxon>Bacilli</taxon>
        <taxon>Bacillales</taxon>
        <taxon>Paenibacillaceae</taxon>
        <taxon>Brevibacillus</taxon>
    </lineage>
</organism>
<evidence type="ECO:0000256" key="8">
    <source>
        <dbReference type="SAM" id="Phobius"/>
    </source>
</evidence>
<dbReference type="KEGG" id="bfm:BP422_14900"/>
<dbReference type="NCBIfam" id="TIGR00688">
    <property type="entry name" value="rarD"/>
    <property type="match status" value="1"/>
</dbReference>
<dbReference type="EMBL" id="CP018145">
    <property type="protein sequence ID" value="ASJ54750.1"/>
    <property type="molecule type" value="Genomic_DNA"/>
</dbReference>
<feature type="transmembrane region" description="Helical" evidence="8">
    <location>
        <begin position="174"/>
        <end position="192"/>
    </location>
</feature>
<proteinExistence type="inferred from homology"/>
<dbReference type="Proteomes" id="UP000197781">
    <property type="component" value="Chromosome"/>
</dbReference>
<sequence>MRQGIIYAIVAYLAWGLLPLYWKLFQAMGAWEILAHRIVWSIIFVAIIIQVTKRWRSMWKAVTGIKMFGALAMCSLLISANWLIFIWAVNNDHVMQTSLGYYMNPLITVLLGVLFLKEKMHAGQWLALILAAFGVMFITFHYGEIPWVSLSLALTFAFYSLAKKIVRMEAMIGLAWETLFVAPIAFGYLLMLQVNGTETMSSLAWWQLLLLMLAGVATAMPLYWFAQATTRLPLSVVGFIQYLAPTISLLSAVFLFGEPFTQTHLISFGFIWSALIVFTVSSVRMKRRAAPINPEVAIKKQA</sequence>
<evidence type="ECO:0000256" key="4">
    <source>
        <dbReference type="ARBA" id="ARBA00022475"/>
    </source>
</evidence>
<keyword evidence="6 8" id="KW-1133">Transmembrane helix</keyword>